<dbReference type="PROSITE" id="PS51883">
    <property type="entry name" value="OBG"/>
    <property type="match status" value="1"/>
</dbReference>
<keyword evidence="6 9" id="KW-0378">Hydrolase</keyword>
<dbReference type="NCBIfam" id="NF008955">
    <property type="entry name" value="PRK12297.1"/>
    <property type="match status" value="1"/>
</dbReference>
<organism evidence="13 14">
    <name type="scientific">Lentilactobacillus rapi DSM 19907 = JCM 15042</name>
    <dbReference type="NCBI Taxonomy" id="1423795"/>
    <lineage>
        <taxon>Bacteria</taxon>
        <taxon>Bacillati</taxon>
        <taxon>Bacillota</taxon>
        <taxon>Bacilli</taxon>
        <taxon>Lactobacillales</taxon>
        <taxon>Lactobacillaceae</taxon>
        <taxon>Lentilactobacillus</taxon>
    </lineage>
</organism>
<comment type="cofactor">
    <cofactor evidence="1 9">
        <name>Mg(2+)</name>
        <dbReference type="ChEBI" id="CHEBI:18420"/>
    </cofactor>
</comment>
<dbReference type="InterPro" id="IPR015349">
    <property type="entry name" value="OCT_dom"/>
</dbReference>
<feature type="binding site" evidence="9">
    <location>
        <begin position="296"/>
        <end position="299"/>
    </location>
    <ligand>
        <name>GTP</name>
        <dbReference type="ChEBI" id="CHEBI:37565"/>
    </ligand>
</feature>
<dbReference type="PROSITE" id="PS51881">
    <property type="entry name" value="OCT"/>
    <property type="match status" value="1"/>
</dbReference>
<evidence type="ECO:0000256" key="1">
    <source>
        <dbReference type="ARBA" id="ARBA00001946"/>
    </source>
</evidence>
<dbReference type="Gene3D" id="3.40.50.300">
    <property type="entry name" value="P-loop containing nucleotide triphosphate hydrolases"/>
    <property type="match status" value="1"/>
</dbReference>
<dbReference type="InterPro" id="IPR045086">
    <property type="entry name" value="OBG_GTPase"/>
</dbReference>
<evidence type="ECO:0000259" key="11">
    <source>
        <dbReference type="PROSITE" id="PS51881"/>
    </source>
</evidence>
<feature type="binding site" evidence="9">
    <location>
        <position position="186"/>
    </location>
    <ligand>
        <name>Mg(2+)</name>
        <dbReference type="ChEBI" id="CHEBI:18420"/>
    </ligand>
</feature>
<dbReference type="NCBIfam" id="TIGR03595">
    <property type="entry name" value="Obg_CgtA_exten"/>
    <property type="match status" value="1"/>
</dbReference>
<evidence type="ECO:0000256" key="6">
    <source>
        <dbReference type="ARBA" id="ARBA00022801"/>
    </source>
</evidence>
<keyword evidence="4 9" id="KW-0479">Metal-binding</keyword>
<dbReference type="InterPro" id="IPR036346">
    <property type="entry name" value="GTP-bd_prot_GTP1/OBG_C_sf"/>
</dbReference>
<dbReference type="SUPFAM" id="SSF52540">
    <property type="entry name" value="P-loop containing nucleoside triphosphate hydrolases"/>
    <property type="match status" value="1"/>
</dbReference>
<dbReference type="Pfam" id="PF09269">
    <property type="entry name" value="DUF1967"/>
    <property type="match status" value="1"/>
</dbReference>
<feature type="domain" description="Obg" evidence="12">
    <location>
        <begin position="14"/>
        <end position="172"/>
    </location>
</feature>
<evidence type="ECO:0000256" key="3">
    <source>
        <dbReference type="ARBA" id="ARBA00022490"/>
    </source>
</evidence>
<feature type="binding site" evidence="9">
    <location>
        <begin position="331"/>
        <end position="333"/>
    </location>
    <ligand>
        <name>GTP</name>
        <dbReference type="ChEBI" id="CHEBI:37565"/>
    </ligand>
</feature>
<feature type="binding site" evidence="9">
    <location>
        <begin position="179"/>
        <end position="186"/>
    </location>
    <ligand>
        <name>GTP</name>
        <dbReference type="ChEBI" id="CHEBI:37565"/>
    </ligand>
</feature>
<dbReference type="NCBIfam" id="NF008956">
    <property type="entry name" value="PRK12299.1"/>
    <property type="match status" value="1"/>
</dbReference>
<sequence>MVIRIVKVKLSGENMFVDQVKVDVKAGNGGNGMVAFRREKYVPNGGPAGGDGGRGGNVVFKVDSGMNTLMDFRYHRKFKAKNGGGGANKSMTGRSADDLVIPVPEGTTVTNAETGQVIGDLTKPGQELIVAKAGRGGRGNIHFASPTNPAPEIAENGEPGEEVPLQLELKVLADVGLVGFPSAGKSTLLSVITSAKPKIAGYHFTTLVPNLGMVRLDDGRDFAVADLPGLVEGASNGVGLGFQFLRHVERTRVILHLVDMSGVEGRDPYEDFVAINKELTQYDPKILKRPQIVVATKMDLPDSQENLVDFKQKLAESSSDHDQIPEVLPISSVTHTGLTELIRKTADLLDQSNAADLDQPVSATKEYDYKADQSSDFNISYDKESESWVISGDKIEKLFKMTDTAHDQSMLRFARQMHGMGIDDALRKAGAKDGDTVSILDFSFTYVE</sequence>
<evidence type="ECO:0000259" key="12">
    <source>
        <dbReference type="PROSITE" id="PS51883"/>
    </source>
</evidence>
<dbReference type="Proteomes" id="UP000051977">
    <property type="component" value="Unassembled WGS sequence"/>
</dbReference>
<feature type="binding site" evidence="9">
    <location>
        <position position="206"/>
    </location>
    <ligand>
        <name>Mg(2+)</name>
        <dbReference type="ChEBI" id="CHEBI:18420"/>
    </ligand>
</feature>
<dbReference type="CDD" id="cd01898">
    <property type="entry name" value="Obg"/>
    <property type="match status" value="1"/>
</dbReference>
<dbReference type="NCBIfam" id="NF008954">
    <property type="entry name" value="PRK12296.1"/>
    <property type="match status" value="1"/>
</dbReference>
<proteinExistence type="inferred from homology"/>
<evidence type="ECO:0000256" key="5">
    <source>
        <dbReference type="ARBA" id="ARBA00022741"/>
    </source>
</evidence>
<dbReference type="EC" id="3.6.5.-" evidence="9"/>
<name>A0ABR5PHB7_9LACO</name>
<dbReference type="PROSITE" id="PS51710">
    <property type="entry name" value="G_OBG"/>
    <property type="match status" value="1"/>
</dbReference>
<dbReference type="PRINTS" id="PR00326">
    <property type="entry name" value="GTP1OBG"/>
</dbReference>
<dbReference type="HAMAP" id="MF_01454">
    <property type="entry name" value="GTPase_Obg"/>
    <property type="match status" value="1"/>
</dbReference>
<dbReference type="SUPFAM" id="SSF82051">
    <property type="entry name" value="Obg GTP-binding protein N-terminal domain"/>
    <property type="match status" value="1"/>
</dbReference>
<keyword evidence="3 9" id="KW-0963">Cytoplasm</keyword>
<dbReference type="InterPro" id="IPR027417">
    <property type="entry name" value="P-loop_NTPase"/>
</dbReference>
<comment type="subcellular location">
    <subcellularLocation>
        <location evidence="9">Cytoplasm</location>
    </subcellularLocation>
</comment>
<dbReference type="NCBIfam" id="TIGR02729">
    <property type="entry name" value="Obg_CgtA"/>
    <property type="match status" value="1"/>
</dbReference>
<dbReference type="PANTHER" id="PTHR11702">
    <property type="entry name" value="DEVELOPMENTALLY REGULATED GTP-BINDING PROTEIN-RELATED"/>
    <property type="match status" value="1"/>
</dbReference>
<feature type="binding site" evidence="9">
    <location>
        <begin position="226"/>
        <end position="229"/>
    </location>
    <ligand>
        <name>GTP</name>
        <dbReference type="ChEBI" id="CHEBI:37565"/>
    </ligand>
</feature>
<comment type="subunit">
    <text evidence="9">Monomer.</text>
</comment>
<evidence type="ECO:0000256" key="9">
    <source>
        <dbReference type="HAMAP-Rule" id="MF_01454"/>
    </source>
</evidence>
<dbReference type="SUPFAM" id="SSF102741">
    <property type="entry name" value="Obg GTP-binding protein C-terminal domain"/>
    <property type="match status" value="1"/>
</dbReference>
<dbReference type="PIRSF" id="PIRSF002401">
    <property type="entry name" value="GTP_bd_Obg/CgtA"/>
    <property type="match status" value="1"/>
</dbReference>
<dbReference type="InterPro" id="IPR036726">
    <property type="entry name" value="GTP1_OBG_dom_sf"/>
</dbReference>
<dbReference type="Pfam" id="PF01926">
    <property type="entry name" value="MMR_HSR1"/>
    <property type="match status" value="1"/>
</dbReference>
<evidence type="ECO:0000313" key="14">
    <source>
        <dbReference type="Proteomes" id="UP000051977"/>
    </source>
</evidence>
<keyword evidence="8 9" id="KW-0342">GTP-binding</keyword>
<dbReference type="InterPro" id="IPR006074">
    <property type="entry name" value="GTP1-OBG_CS"/>
</dbReference>
<comment type="function">
    <text evidence="9">An essential GTPase which binds GTP, GDP and possibly (p)ppGpp with moderate affinity, with high nucleotide exchange rates and a fairly low GTP hydrolysis rate. Plays a role in control of the cell cycle, stress response, ribosome biogenesis and in those bacteria that undergo differentiation, in morphogenesis control.</text>
</comment>
<evidence type="ECO:0000256" key="4">
    <source>
        <dbReference type="ARBA" id="ARBA00022723"/>
    </source>
</evidence>
<dbReference type="PANTHER" id="PTHR11702:SF31">
    <property type="entry name" value="MITOCHONDRIAL RIBOSOME-ASSOCIATED GTPASE 2"/>
    <property type="match status" value="1"/>
</dbReference>
<feature type="domain" description="OBG-type G" evidence="10">
    <location>
        <begin position="173"/>
        <end position="350"/>
    </location>
</feature>
<dbReference type="PROSITE" id="PS00905">
    <property type="entry name" value="GTP1_OBG"/>
    <property type="match status" value="1"/>
</dbReference>
<evidence type="ECO:0000256" key="8">
    <source>
        <dbReference type="ARBA" id="ARBA00023134"/>
    </source>
</evidence>
<gene>
    <name evidence="9" type="primary">obg</name>
    <name evidence="13" type="ORF">FD12_GL001869</name>
</gene>
<dbReference type="Gene3D" id="3.30.300.350">
    <property type="entry name" value="GTP-binding protein OBG, C-terminal domain"/>
    <property type="match status" value="1"/>
</dbReference>
<feature type="domain" description="OCT" evidence="11">
    <location>
        <begin position="369"/>
        <end position="448"/>
    </location>
</feature>
<keyword evidence="14" id="KW-1185">Reference proteome</keyword>
<comment type="caution">
    <text evidence="13">The sequence shown here is derived from an EMBL/GenBank/DDBJ whole genome shotgun (WGS) entry which is preliminary data.</text>
</comment>
<accession>A0ABR5PHB7</accession>
<dbReference type="InterPro" id="IPR014100">
    <property type="entry name" value="GTP-bd_Obg/CgtA"/>
</dbReference>
<keyword evidence="5 9" id="KW-0547">Nucleotide-binding</keyword>
<comment type="similarity">
    <text evidence="2 9">Belongs to the TRAFAC class OBG-HflX-like GTPase superfamily. OBG GTPase family.</text>
</comment>
<reference evidence="13 14" key="1">
    <citation type="journal article" date="2015" name="Genome Announc.">
        <title>Expanding the biotechnology potential of lactobacilli through comparative genomics of 213 strains and associated genera.</title>
        <authorList>
            <person name="Sun Z."/>
            <person name="Harris H.M."/>
            <person name="McCann A."/>
            <person name="Guo C."/>
            <person name="Argimon S."/>
            <person name="Zhang W."/>
            <person name="Yang X."/>
            <person name="Jeffery I.B."/>
            <person name="Cooney J.C."/>
            <person name="Kagawa T.F."/>
            <person name="Liu W."/>
            <person name="Song Y."/>
            <person name="Salvetti E."/>
            <person name="Wrobel A."/>
            <person name="Rasinkangas P."/>
            <person name="Parkhill J."/>
            <person name="Rea M.C."/>
            <person name="O'Sullivan O."/>
            <person name="Ritari J."/>
            <person name="Douillard F.P."/>
            <person name="Paul Ross R."/>
            <person name="Yang R."/>
            <person name="Briner A.E."/>
            <person name="Felis G.E."/>
            <person name="de Vos W.M."/>
            <person name="Barrangou R."/>
            <person name="Klaenhammer T.R."/>
            <person name="Caufield P.W."/>
            <person name="Cui Y."/>
            <person name="Zhang H."/>
            <person name="O'Toole P.W."/>
        </authorList>
    </citation>
    <scope>NUCLEOTIDE SEQUENCE [LARGE SCALE GENOMIC DNA]</scope>
    <source>
        <strain evidence="13 14">DSM 19907</strain>
    </source>
</reference>
<dbReference type="EMBL" id="AZEI01000001">
    <property type="protein sequence ID" value="KRL18946.1"/>
    <property type="molecule type" value="Genomic_DNA"/>
</dbReference>
<dbReference type="Pfam" id="PF01018">
    <property type="entry name" value="GTP1_OBG"/>
    <property type="match status" value="1"/>
</dbReference>
<dbReference type="Gene3D" id="2.70.210.12">
    <property type="entry name" value="GTP1/OBG domain"/>
    <property type="match status" value="1"/>
</dbReference>
<dbReference type="InterPro" id="IPR006073">
    <property type="entry name" value="GTP-bd"/>
</dbReference>
<evidence type="ECO:0000259" key="10">
    <source>
        <dbReference type="PROSITE" id="PS51710"/>
    </source>
</evidence>
<evidence type="ECO:0000256" key="2">
    <source>
        <dbReference type="ARBA" id="ARBA00007699"/>
    </source>
</evidence>
<evidence type="ECO:0000313" key="13">
    <source>
        <dbReference type="EMBL" id="KRL18946.1"/>
    </source>
</evidence>
<feature type="binding site" evidence="9">
    <location>
        <begin position="204"/>
        <end position="208"/>
    </location>
    <ligand>
        <name>GTP</name>
        <dbReference type="ChEBI" id="CHEBI:37565"/>
    </ligand>
</feature>
<protein>
    <recommendedName>
        <fullName evidence="9">GTPase Obg</fullName>
        <ecNumber evidence="9">3.6.5.-</ecNumber>
    </recommendedName>
    <alternativeName>
        <fullName evidence="9">GTP-binding protein Obg</fullName>
    </alternativeName>
</protein>
<keyword evidence="7 9" id="KW-0460">Magnesium</keyword>
<dbReference type="InterPro" id="IPR006169">
    <property type="entry name" value="GTP1_OBG_dom"/>
</dbReference>
<dbReference type="InterPro" id="IPR031167">
    <property type="entry name" value="G_OBG"/>
</dbReference>
<evidence type="ECO:0000256" key="7">
    <source>
        <dbReference type="ARBA" id="ARBA00022842"/>
    </source>
</evidence>